<evidence type="ECO:0000313" key="3">
    <source>
        <dbReference type="EMBL" id="MCT2583597.1"/>
    </source>
</evidence>
<comment type="caution">
    <text evidence="3">The sequence shown here is derived from an EMBL/GenBank/DDBJ whole genome shotgun (WGS) entry which is preliminary data.</text>
</comment>
<proteinExistence type="predicted"/>
<gene>
    <name evidence="3" type="ORF">JT362_10760</name>
</gene>
<dbReference type="Pfam" id="PF20789">
    <property type="entry name" value="4HBT_3C"/>
    <property type="match status" value="1"/>
</dbReference>
<protein>
    <submittedName>
        <fullName evidence="3">Thioesterase family protein</fullName>
    </submittedName>
</protein>
<dbReference type="Pfam" id="PF13622">
    <property type="entry name" value="4HBT_3"/>
    <property type="match status" value="1"/>
</dbReference>
<dbReference type="Proteomes" id="UP001156441">
    <property type="component" value="Unassembled WGS sequence"/>
</dbReference>
<dbReference type="InterPro" id="IPR049449">
    <property type="entry name" value="TesB_ACOT8-like_N"/>
</dbReference>
<name>A0ABT2J6V9_9PSEU</name>
<sequence length="265" mass="28389">MTEPTEYTEAFYEPLGGGRFASTKHSAGPWSPHTQHLGPPSALLTRALESLPAAGPMSFARLTVEILGPVPVAELEVEAGVERPGRSVELLAAELRSDGRVVARCRAWRHVHTDTSPVAGDLEAPLPPPSAARPMYRPESWGGGYLDAMEWRSLAGELGSPGPATVWARQGVALVADERPTSLQRLMVLADSGNGVSSRMDPREWLFINSELTVHLYRDPIGEWMALDAATAIGPVGVGSAFAVLHDERGPVGRGAQALLVRPQR</sequence>
<evidence type="ECO:0000259" key="1">
    <source>
        <dbReference type="Pfam" id="PF13622"/>
    </source>
</evidence>
<dbReference type="EMBL" id="JAFFZE010000009">
    <property type="protein sequence ID" value="MCT2583597.1"/>
    <property type="molecule type" value="Genomic_DNA"/>
</dbReference>
<keyword evidence="4" id="KW-1185">Reference proteome</keyword>
<dbReference type="SUPFAM" id="SSF54637">
    <property type="entry name" value="Thioesterase/thiol ester dehydrase-isomerase"/>
    <property type="match status" value="1"/>
</dbReference>
<feature type="domain" description="Acyl-CoA thioesterase-like C-terminal" evidence="2">
    <location>
        <begin position="130"/>
        <end position="261"/>
    </location>
</feature>
<dbReference type="InterPro" id="IPR029069">
    <property type="entry name" value="HotDog_dom_sf"/>
</dbReference>
<reference evidence="3 4" key="1">
    <citation type="submission" date="2021-02" db="EMBL/GenBank/DDBJ databases">
        <title>Actinophytocola xerophila sp. nov., isolated from soil of cotton cropping field.</title>
        <authorList>
            <person name="Huang R."/>
            <person name="Chen X."/>
            <person name="Ge X."/>
            <person name="Liu W."/>
        </authorList>
    </citation>
    <scope>NUCLEOTIDE SEQUENCE [LARGE SCALE GENOMIC DNA]</scope>
    <source>
        <strain evidence="3 4">S1-96</strain>
    </source>
</reference>
<accession>A0ABT2J6V9</accession>
<dbReference type="InterPro" id="IPR042171">
    <property type="entry name" value="Acyl-CoA_hotdog"/>
</dbReference>
<evidence type="ECO:0000313" key="4">
    <source>
        <dbReference type="Proteomes" id="UP001156441"/>
    </source>
</evidence>
<organism evidence="3 4">
    <name type="scientific">Actinophytocola gossypii</name>
    <dbReference type="NCBI Taxonomy" id="2812003"/>
    <lineage>
        <taxon>Bacteria</taxon>
        <taxon>Bacillati</taxon>
        <taxon>Actinomycetota</taxon>
        <taxon>Actinomycetes</taxon>
        <taxon>Pseudonocardiales</taxon>
        <taxon>Pseudonocardiaceae</taxon>
    </lineage>
</organism>
<dbReference type="Gene3D" id="2.40.160.210">
    <property type="entry name" value="Acyl-CoA thioesterase, double hotdog domain"/>
    <property type="match status" value="1"/>
</dbReference>
<feature type="domain" description="Acyl-CoA thioesterase-like N-terminal HotDog" evidence="1">
    <location>
        <begin position="27"/>
        <end position="109"/>
    </location>
</feature>
<dbReference type="InterPro" id="IPR049450">
    <property type="entry name" value="ACOT8-like_C"/>
</dbReference>
<dbReference type="RefSeq" id="WP_260190959.1">
    <property type="nucleotide sequence ID" value="NZ_JAFFZE010000009.1"/>
</dbReference>
<evidence type="ECO:0000259" key="2">
    <source>
        <dbReference type="Pfam" id="PF20789"/>
    </source>
</evidence>